<name>A0A2S9XC36_9BACT</name>
<dbReference type="InterPro" id="IPR045479">
    <property type="entry name" value="ivWA-helical_N"/>
</dbReference>
<evidence type="ECO:0000259" key="2">
    <source>
        <dbReference type="Pfam" id="PF19997"/>
    </source>
</evidence>
<dbReference type="EMBL" id="PVNK01000282">
    <property type="protein sequence ID" value="PRP90423.1"/>
    <property type="molecule type" value="Genomic_DNA"/>
</dbReference>
<feature type="domain" description="FtsH ternary system vWA" evidence="1">
    <location>
        <begin position="13"/>
        <end position="241"/>
    </location>
</feature>
<evidence type="ECO:0000259" key="1">
    <source>
        <dbReference type="Pfam" id="PF19996"/>
    </source>
</evidence>
<dbReference type="Proteomes" id="UP000237968">
    <property type="component" value="Unassembled WGS sequence"/>
</dbReference>
<accession>A0A2S9XC36</accession>
<dbReference type="RefSeq" id="WP_181198399.1">
    <property type="nucleotide sequence ID" value="NZ_PVNK01000282.1"/>
</dbReference>
<protein>
    <submittedName>
        <fullName evidence="3">Uncharacterized protein</fullName>
    </submittedName>
</protein>
<gene>
    <name evidence="3" type="ORF">ENSA5_65150</name>
</gene>
<proteinExistence type="predicted"/>
<organism evidence="3 4">
    <name type="scientific">Enhygromyxa salina</name>
    <dbReference type="NCBI Taxonomy" id="215803"/>
    <lineage>
        <taxon>Bacteria</taxon>
        <taxon>Pseudomonadati</taxon>
        <taxon>Myxococcota</taxon>
        <taxon>Polyangia</taxon>
        <taxon>Nannocystales</taxon>
        <taxon>Nannocystaceae</taxon>
        <taxon>Enhygromyxa</taxon>
    </lineage>
</organism>
<feature type="domain" description="FtsH ternary systems vWA" evidence="2">
    <location>
        <begin position="259"/>
        <end position="479"/>
    </location>
</feature>
<dbReference type="Pfam" id="PF19997">
    <property type="entry name" value="ivWA"/>
    <property type="match status" value="1"/>
</dbReference>
<keyword evidence="4" id="KW-1185">Reference proteome</keyword>
<dbReference type="AlphaFoldDB" id="A0A2S9XC36"/>
<comment type="caution">
    <text evidence="3">The sequence shown here is derived from an EMBL/GenBank/DDBJ whole genome shotgun (WGS) entry which is preliminary data.</text>
</comment>
<dbReference type="Pfam" id="PF19996">
    <property type="entry name" value="ivWA-helical_N"/>
    <property type="match status" value="1"/>
</dbReference>
<dbReference type="InterPro" id="IPR045477">
    <property type="entry name" value="ivWA"/>
</dbReference>
<reference evidence="3 4" key="1">
    <citation type="submission" date="2018-03" db="EMBL/GenBank/DDBJ databases">
        <title>Draft Genome Sequences of the Obligatory Marine Myxobacteria Enhygromyxa salina SWB005.</title>
        <authorList>
            <person name="Poehlein A."/>
            <person name="Moghaddam J.A."/>
            <person name="Harms H."/>
            <person name="Alanjari M."/>
            <person name="Koenig G.M."/>
            <person name="Daniel R."/>
            <person name="Schaeberle T.F."/>
        </authorList>
    </citation>
    <scope>NUCLEOTIDE SEQUENCE [LARGE SCALE GENOMIC DNA]</scope>
    <source>
        <strain evidence="3 4">SWB005</strain>
    </source>
</reference>
<sequence>MSEARDNVDEWVAAGLVVQRGAPPSAELITTVRPTLEATLEVLALLPPVGVVADLGRLLARAPFDIAKSEPVADPELRVALDAYEEHLLGRLAADHQLENARDALLRLDAGLRPAAIAVFIEQVLSRIHQAWQARHAEALDSPGPAAIRRVLHRHGLELLELGAGVLADPDFAGLRDELRRSYAGLAEAARQCGALIGDVELYTLENHAALRSPSLRLALAQIAEAAHAIERSLPVRVRRSDASRGRTPTKVEDESAYPIGGYASLSTSGGIESLVSSELIYMNPPEERAAGHVDLFDVRWAAGELLKYTRDESVHTRERRTVCFVLGPALDDARIKDADVPFQRIVVAFGGVVAGVRKLCAWLDEAELHLHLLLVGEPAQGGRPTKQPLHAEAELARLLLREYIESGVVELVELADVEAARTHAEAAAQTGSSDIVWLLGARWQPPPPPAKPAAKADSAVREHALSVDEARPRVWVDAGSGTEERSLQVDGWDAWLRAFAELLEALV</sequence>
<evidence type="ECO:0000313" key="3">
    <source>
        <dbReference type="EMBL" id="PRP90423.1"/>
    </source>
</evidence>
<evidence type="ECO:0000313" key="4">
    <source>
        <dbReference type="Proteomes" id="UP000237968"/>
    </source>
</evidence>